<dbReference type="PANTHER" id="PTHR43798">
    <property type="entry name" value="MONOACYLGLYCEROL LIPASE"/>
    <property type="match status" value="1"/>
</dbReference>
<protein>
    <submittedName>
        <fullName evidence="2">Alpha/beta fold hydrolase</fullName>
    </submittedName>
    <submittedName>
        <fullName evidence="3">Alpha/beta hydrolase</fullName>
    </submittedName>
</protein>
<dbReference type="EMBL" id="JAQIEV010000009">
    <property type="protein sequence ID" value="MDA3782323.1"/>
    <property type="molecule type" value="Genomic_DNA"/>
</dbReference>
<dbReference type="InterPro" id="IPR000073">
    <property type="entry name" value="AB_hydrolase_1"/>
</dbReference>
<dbReference type="Proteomes" id="UP000292818">
    <property type="component" value="Unassembled WGS sequence"/>
</dbReference>
<dbReference type="GO" id="GO:0047372">
    <property type="term" value="F:monoacylglycerol lipase activity"/>
    <property type="evidence" value="ECO:0007669"/>
    <property type="project" value="TreeGrafter"/>
</dbReference>
<evidence type="ECO:0000313" key="5">
    <source>
        <dbReference type="Proteomes" id="UP001213083"/>
    </source>
</evidence>
<dbReference type="GO" id="GO:0046464">
    <property type="term" value="P:acylglycerol catabolic process"/>
    <property type="evidence" value="ECO:0007669"/>
    <property type="project" value="TreeGrafter"/>
</dbReference>
<dbReference type="PANTHER" id="PTHR43798:SF33">
    <property type="entry name" value="HYDROLASE, PUTATIVE (AFU_ORTHOLOGUE AFUA_2G14860)-RELATED"/>
    <property type="match status" value="1"/>
</dbReference>
<evidence type="ECO:0000259" key="1">
    <source>
        <dbReference type="Pfam" id="PF00561"/>
    </source>
</evidence>
<sequence length="252" mass="28289">MEKDITIMRDGLKLAAKVSIPESKEYDIAILAYGFVGMMDPKVNDLLPVLAEKLQEKGLATVRFDFNGHGLSEGPLDNMSIYNELEDYHAVMDYVLNLDGVKHIYLIGHSQGGVLSSMMAGFYADKVDKLVIMSSAATLVDDARIGTCMGIDYDPNHVPAKLDFKDFKLNDWYFRTAKFINTFEVARAFHGPVLALHGSDDKIVDPYAVKHYQAILDNCEMHLIEGSDHGLHQNREEVYTRVVDFLILSQLI</sequence>
<dbReference type="InterPro" id="IPR050266">
    <property type="entry name" value="AB_hydrolase_sf"/>
</dbReference>
<evidence type="ECO:0000313" key="4">
    <source>
        <dbReference type="Proteomes" id="UP000292818"/>
    </source>
</evidence>
<keyword evidence="3" id="KW-0378">Hydrolase</keyword>
<reference evidence="2 5" key="2">
    <citation type="submission" date="2023-01" db="EMBL/GenBank/DDBJ databases">
        <title>Sequencing of the bacterial strains from artisanal fermented milk Matsoni.</title>
        <authorList>
            <person name="Rozman V."/>
            <person name="Accetto T."/>
            <person name="Bogovic Matijasic B."/>
        </authorList>
    </citation>
    <scope>NUCLEOTIDE SEQUENCE [LARGE SCALE GENOMIC DNA]</scope>
    <source>
        <strain evidence="2">Lbl143</strain>
        <strain evidence="5">lbl143</strain>
    </source>
</reference>
<name>A0A2I1SB56_9LACO</name>
<reference evidence="3 4" key="1">
    <citation type="submission" date="2019-01" db="EMBL/GenBank/DDBJ databases">
        <title>Colonization of the human gut by bovine bacteria present in Parmesan cheese.</title>
        <authorList>
            <person name="Lugli G.A."/>
            <person name="Milani C."/>
        </authorList>
    </citation>
    <scope>NUCLEOTIDE SEQUENCE [LARGE SCALE GENOMIC DNA]</scope>
    <source>
        <strain evidence="3 4">LDELB18P1</strain>
    </source>
</reference>
<proteinExistence type="predicted"/>
<dbReference type="GO" id="GO:0016020">
    <property type="term" value="C:membrane"/>
    <property type="evidence" value="ECO:0007669"/>
    <property type="project" value="TreeGrafter"/>
</dbReference>
<comment type="caution">
    <text evidence="3">The sequence shown here is derived from an EMBL/GenBank/DDBJ whole genome shotgun (WGS) entry which is preliminary data.</text>
</comment>
<dbReference type="RefSeq" id="WP_013438926.1">
    <property type="nucleotide sequence ID" value="NZ_BNHR01000099.1"/>
</dbReference>
<evidence type="ECO:0000313" key="3">
    <source>
        <dbReference type="EMBL" id="RZM17397.1"/>
    </source>
</evidence>
<gene>
    <name evidence="3" type="ORF">LDELB18P1_0099</name>
    <name evidence="2" type="ORF">PF593_04035</name>
</gene>
<accession>A0A2I1SB56</accession>
<dbReference type="AlphaFoldDB" id="A0A2I1SB56"/>
<dbReference type="InterPro" id="IPR029058">
    <property type="entry name" value="AB_hydrolase_fold"/>
</dbReference>
<feature type="domain" description="AB hydrolase-1" evidence="1">
    <location>
        <begin position="31"/>
        <end position="139"/>
    </location>
</feature>
<organism evidence="3 4">
    <name type="scientific">Lactobacillus delbrueckii</name>
    <dbReference type="NCBI Taxonomy" id="1584"/>
    <lineage>
        <taxon>Bacteria</taxon>
        <taxon>Bacillati</taxon>
        <taxon>Bacillota</taxon>
        <taxon>Bacilli</taxon>
        <taxon>Lactobacillales</taxon>
        <taxon>Lactobacillaceae</taxon>
        <taxon>Lactobacillus</taxon>
    </lineage>
</organism>
<dbReference type="SUPFAM" id="SSF53474">
    <property type="entry name" value="alpha/beta-Hydrolases"/>
    <property type="match status" value="1"/>
</dbReference>
<dbReference type="Gene3D" id="3.40.50.1820">
    <property type="entry name" value="alpha/beta hydrolase"/>
    <property type="match status" value="1"/>
</dbReference>
<dbReference type="Pfam" id="PF00561">
    <property type="entry name" value="Abhydrolase_1"/>
    <property type="match status" value="1"/>
</dbReference>
<dbReference type="EMBL" id="SETJ01000009">
    <property type="protein sequence ID" value="RZM17397.1"/>
    <property type="molecule type" value="Genomic_DNA"/>
</dbReference>
<dbReference type="Proteomes" id="UP001213083">
    <property type="component" value="Unassembled WGS sequence"/>
</dbReference>
<evidence type="ECO:0000313" key="2">
    <source>
        <dbReference type="EMBL" id="MDA3782323.1"/>
    </source>
</evidence>